<organism evidence="1 2">
    <name type="scientific">Racocetra persica</name>
    <dbReference type="NCBI Taxonomy" id="160502"/>
    <lineage>
        <taxon>Eukaryota</taxon>
        <taxon>Fungi</taxon>
        <taxon>Fungi incertae sedis</taxon>
        <taxon>Mucoromycota</taxon>
        <taxon>Glomeromycotina</taxon>
        <taxon>Glomeromycetes</taxon>
        <taxon>Diversisporales</taxon>
        <taxon>Gigasporaceae</taxon>
        <taxon>Racocetra</taxon>
    </lineage>
</organism>
<keyword evidence="2" id="KW-1185">Reference proteome</keyword>
<gene>
    <name evidence="1" type="ORF">RPERSI_LOCUS13027</name>
</gene>
<proteinExistence type="predicted"/>
<dbReference type="Proteomes" id="UP000789920">
    <property type="component" value="Unassembled WGS sequence"/>
</dbReference>
<name>A0ACA9Q7S6_9GLOM</name>
<evidence type="ECO:0000313" key="2">
    <source>
        <dbReference type="Proteomes" id="UP000789920"/>
    </source>
</evidence>
<dbReference type="EMBL" id="CAJVQC010028478">
    <property type="protein sequence ID" value="CAG8739727.1"/>
    <property type="molecule type" value="Genomic_DNA"/>
</dbReference>
<reference evidence="1" key="1">
    <citation type="submission" date="2021-06" db="EMBL/GenBank/DDBJ databases">
        <authorList>
            <person name="Kallberg Y."/>
            <person name="Tangrot J."/>
            <person name="Rosling A."/>
        </authorList>
    </citation>
    <scope>NUCLEOTIDE SEQUENCE</scope>
    <source>
        <strain evidence="1">MA461A</strain>
    </source>
</reference>
<evidence type="ECO:0000313" key="1">
    <source>
        <dbReference type="EMBL" id="CAG8739727.1"/>
    </source>
</evidence>
<sequence length="86" mass="10047">GNILMFNTEDFLPLFYEVNDKVVMIPINTEVHDKLQEWMFIFNKEAEELNEVQLEIKNNFLNADKIIFKSPSSSYNTLVSQNNSAM</sequence>
<feature type="non-terminal residue" evidence="1">
    <location>
        <position position="1"/>
    </location>
</feature>
<comment type="caution">
    <text evidence="1">The sequence shown here is derived from an EMBL/GenBank/DDBJ whole genome shotgun (WGS) entry which is preliminary data.</text>
</comment>
<protein>
    <submittedName>
        <fullName evidence="1">34875_t:CDS:1</fullName>
    </submittedName>
</protein>
<feature type="non-terminal residue" evidence="1">
    <location>
        <position position="86"/>
    </location>
</feature>
<accession>A0ACA9Q7S6</accession>